<name>A0A835E7T4_9POAL</name>
<comment type="caution">
    <text evidence="2">The sequence shown here is derived from an EMBL/GenBank/DDBJ whole genome shotgun (WGS) entry which is preliminary data.</text>
</comment>
<gene>
    <name evidence="2" type="ORF">HU200_048378</name>
</gene>
<evidence type="ECO:0000313" key="3">
    <source>
        <dbReference type="Proteomes" id="UP000636709"/>
    </source>
</evidence>
<evidence type="ECO:0000256" key="1">
    <source>
        <dbReference type="SAM" id="MobiDB-lite"/>
    </source>
</evidence>
<accession>A0A835E7T4</accession>
<dbReference type="EMBL" id="JACEFO010002199">
    <property type="protein sequence ID" value="KAF8673929.1"/>
    <property type="molecule type" value="Genomic_DNA"/>
</dbReference>
<protein>
    <submittedName>
        <fullName evidence="2">Uncharacterized protein</fullName>
    </submittedName>
</protein>
<proteinExistence type="predicted"/>
<keyword evidence="3" id="KW-1185">Reference proteome</keyword>
<reference evidence="2" key="1">
    <citation type="submission" date="2020-07" db="EMBL/GenBank/DDBJ databases">
        <title>Genome sequence and genetic diversity analysis of an under-domesticated orphan crop, white fonio (Digitaria exilis).</title>
        <authorList>
            <person name="Bennetzen J.L."/>
            <person name="Chen S."/>
            <person name="Ma X."/>
            <person name="Wang X."/>
            <person name="Yssel A.E.J."/>
            <person name="Chaluvadi S.R."/>
            <person name="Johnson M."/>
            <person name="Gangashetty P."/>
            <person name="Hamidou F."/>
            <person name="Sanogo M.D."/>
            <person name="Zwaenepoel A."/>
            <person name="Wallace J."/>
            <person name="Van De Peer Y."/>
            <person name="Van Deynze A."/>
        </authorList>
    </citation>
    <scope>NUCLEOTIDE SEQUENCE</scope>
    <source>
        <tissue evidence="2">Leaves</tissue>
    </source>
</reference>
<feature type="compositionally biased region" description="Polar residues" evidence="1">
    <location>
        <begin position="24"/>
        <end position="37"/>
    </location>
</feature>
<feature type="compositionally biased region" description="Low complexity" evidence="1">
    <location>
        <begin position="38"/>
        <end position="79"/>
    </location>
</feature>
<sequence>MSNTYFRSLTFFLDVRAAGGERSMTGTPVVSATGPTGRSSSKRSSSASRQTSQRTWSAPPLSASHGAASSPTTASSAATACSRTPPLLGYLHNLYSRGPIPRFVPTTTTSPFAAAAPPPPLGGCERWRALDCRHGRVLARAFFDHDDDPLIVWDPTTGDQRRLAVPPPTTTDPRGAARRYTGAVLCAAADGCDHLGCHGGPFLVAYMVADEHHAVRVSVYSSETDAWGPPSAAVHVGRLFDARSSLLAGGALHFALYGGEGILRYDLRGHRLSVMETPGDFTGMVLVKADGGRLGFATTSSNGGFLYLWTQQQQAWAQHEAIDLKAVLPRGRGYRCHTRQVIGFAEASDHHLHQQSSRGLCAGSQVKAGEDGRCRRGLRRHSTLRELLHSRS</sequence>
<organism evidence="2 3">
    <name type="scientific">Digitaria exilis</name>
    <dbReference type="NCBI Taxonomy" id="1010633"/>
    <lineage>
        <taxon>Eukaryota</taxon>
        <taxon>Viridiplantae</taxon>
        <taxon>Streptophyta</taxon>
        <taxon>Embryophyta</taxon>
        <taxon>Tracheophyta</taxon>
        <taxon>Spermatophyta</taxon>
        <taxon>Magnoliopsida</taxon>
        <taxon>Liliopsida</taxon>
        <taxon>Poales</taxon>
        <taxon>Poaceae</taxon>
        <taxon>PACMAD clade</taxon>
        <taxon>Panicoideae</taxon>
        <taxon>Panicodae</taxon>
        <taxon>Paniceae</taxon>
        <taxon>Anthephorinae</taxon>
        <taxon>Digitaria</taxon>
    </lineage>
</organism>
<dbReference type="AlphaFoldDB" id="A0A835E7T4"/>
<dbReference type="Proteomes" id="UP000636709">
    <property type="component" value="Unassembled WGS sequence"/>
</dbReference>
<feature type="region of interest" description="Disordered" evidence="1">
    <location>
        <begin position="22"/>
        <end position="79"/>
    </location>
</feature>
<evidence type="ECO:0000313" key="2">
    <source>
        <dbReference type="EMBL" id="KAF8673929.1"/>
    </source>
</evidence>
<dbReference type="PANTHER" id="PTHR32133">
    <property type="entry name" value="OS07G0120400 PROTEIN"/>
    <property type="match status" value="1"/>
</dbReference>